<comment type="caution">
    <text evidence="3">The sequence shown here is derived from an EMBL/GenBank/DDBJ whole genome shotgun (WGS) entry which is preliminary data.</text>
</comment>
<dbReference type="InterPro" id="IPR011146">
    <property type="entry name" value="HIT-like"/>
</dbReference>
<feature type="short sequence motif" description="Histidine triad motif" evidence="1">
    <location>
        <begin position="89"/>
        <end position="93"/>
    </location>
</feature>
<dbReference type="SUPFAM" id="SSF54197">
    <property type="entry name" value="HIT-like"/>
    <property type="match status" value="1"/>
</dbReference>
<feature type="domain" description="HIT" evidence="2">
    <location>
        <begin position="2"/>
        <end position="104"/>
    </location>
</feature>
<dbReference type="InterPro" id="IPR036265">
    <property type="entry name" value="HIT-like_sf"/>
</dbReference>
<dbReference type="EMBL" id="JBHRTR010000004">
    <property type="protein sequence ID" value="MFC3225691.1"/>
    <property type="molecule type" value="Genomic_DNA"/>
</dbReference>
<dbReference type="Gene3D" id="3.30.428.10">
    <property type="entry name" value="HIT-like"/>
    <property type="match status" value="1"/>
</dbReference>
<evidence type="ECO:0000256" key="1">
    <source>
        <dbReference type="PROSITE-ProRule" id="PRU00464"/>
    </source>
</evidence>
<keyword evidence="3" id="KW-0808">Transferase</keyword>
<dbReference type="GO" id="GO:0008168">
    <property type="term" value="F:methyltransferase activity"/>
    <property type="evidence" value="ECO:0007669"/>
    <property type="project" value="UniProtKB-KW"/>
</dbReference>
<keyword evidence="3" id="KW-0489">Methyltransferase</keyword>
<dbReference type="Proteomes" id="UP001595528">
    <property type="component" value="Unassembled WGS sequence"/>
</dbReference>
<proteinExistence type="predicted"/>
<dbReference type="EC" id="2.1.1.-" evidence="3"/>
<evidence type="ECO:0000313" key="4">
    <source>
        <dbReference type="Proteomes" id="UP001595528"/>
    </source>
</evidence>
<reference evidence="4" key="1">
    <citation type="journal article" date="2019" name="Int. J. Syst. Evol. Microbiol.">
        <title>The Global Catalogue of Microorganisms (GCM) 10K type strain sequencing project: providing services to taxonomists for standard genome sequencing and annotation.</title>
        <authorList>
            <consortium name="The Broad Institute Genomics Platform"/>
            <consortium name="The Broad Institute Genome Sequencing Center for Infectious Disease"/>
            <person name="Wu L."/>
            <person name="Ma J."/>
        </authorList>
    </citation>
    <scope>NUCLEOTIDE SEQUENCE [LARGE SCALE GENOMIC DNA]</scope>
    <source>
        <strain evidence="4">KCTC 42964</strain>
    </source>
</reference>
<dbReference type="PROSITE" id="PS51084">
    <property type="entry name" value="HIT_2"/>
    <property type="match status" value="1"/>
</dbReference>
<dbReference type="RefSeq" id="WP_379897424.1">
    <property type="nucleotide sequence ID" value="NZ_JBHRTR010000004.1"/>
</dbReference>
<gene>
    <name evidence="3" type="ORF">ACFOGJ_00515</name>
</gene>
<name>A0ABV7KTI0_9PROT</name>
<organism evidence="3 4">
    <name type="scientific">Marinibaculum pumilum</name>
    <dbReference type="NCBI Taxonomy" id="1766165"/>
    <lineage>
        <taxon>Bacteria</taxon>
        <taxon>Pseudomonadati</taxon>
        <taxon>Pseudomonadota</taxon>
        <taxon>Alphaproteobacteria</taxon>
        <taxon>Rhodospirillales</taxon>
        <taxon>Rhodospirillaceae</taxon>
        <taxon>Marinibaculum</taxon>
    </lineage>
</organism>
<dbReference type="GO" id="GO:0032259">
    <property type="term" value="P:methylation"/>
    <property type="evidence" value="ECO:0007669"/>
    <property type="project" value="UniProtKB-KW"/>
</dbReference>
<accession>A0ABV7KTI0</accession>
<evidence type="ECO:0000259" key="2">
    <source>
        <dbReference type="PROSITE" id="PS51084"/>
    </source>
</evidence>
<evidence type="ECO:0000313" key="3">
    <source>
        <dbReference type="EMBL" id="MFC3225691.1"/>
    </source>
</evidence>
<sequence length="144" mass="15175">MAHQTMLAFGYPDSLVAESAHWTVQLRPQQVTAGCLVLICKAEAISLGAIAPEAGAELPALVAAIEQTLRAAFGAEKFNYLALMMVDPHVHFHVIPRYGAAVQVAGAAIPDPGWPGAPDLKAAADLTTAQMAALQAEIRAHWPD</sequence>
<protein>
    <submittedName>
        <fullName evidence="3">HIT family protein</fullName>
        <ecNumber evidence="3">2.1.1.-</ecNumber>
    </submittedName>
</protein>
<keyword evidence="4" id="KW-1185">Reference proteome</keyword>